<evidence type="ECO:0000256" key="4">
    <source>
        <dbReference type="ARBA" id="ARBA00011903"/>
    </source>
</evidence>
<evidence type="ECO:0000259" key="17">
    <source>
        <dbReference type="Pfam" id="PF13614"/>
    </source>
</evidence>
<keyword evidence="11" id="KW-0067">ATP-binding</keyword>
<evidence type="ECO:0000256" key="11">
    <source>
        <dbReference type="ARBA" id="ARBA00022840"/>
    </source>
</evidence>
<keyword evidence="7 19" id="KW-0808">Transferase</keyword>
<evidence type="ECO:0000256" key="12">
    <source>
        <dbReference type="ARBA" id="ARBA00022989"/>
    </source>
</evidence>
<evidence type="ECO:0000313" key="20">
    <source>
        <dbReference type="Proteomes" id="UP000719267"/>
    </source>
</evidence>
<feature type="domain" description="AAA" evidence="17">
    <location>
        <begin position="603"/>
        <end position="734"/>
    </location>
</feature>
<protein>
    <recommendedName>
        <fullName evidence="4">non-specific protein-tyrosine kinase</fullName>
        <ecNumber evidence="4">2.7.10.2</ecNumber>
    </recommendedName>
</protein>
<evidence type="ECO:0000259" key="16">
    <source>
        <dbReference type="Pfam" id="PF02706"/>
    </source>
</evidence>
<dbReference type="Pfam" id="PF13614">
    <property type="entry name" value="AAA_31"/>
    <property type="match status" value="1"/>
</dbReference>
<keyword evidence="12 15" id="KW-1133">Transmembrane helix</keyword>
<evidence type="ECO:0000256" key="7">
    <source>
        <dbReference type="ARBA" id="ARBA00022679"/>
    </source>
</evidence>
<evidence type="ECO:0000259" key="18">
    <source>
        <dbReference type="Pfam" id="PF13807"/>
    </source>
</evidence>
<dbReference type="Pfam" id="PF13807">
    <property type="entry name" value="GNVR"/>
    <property type="match status" value="1"/>
</dbReference>
<evidence type="ECO:0000256" key="5">
    <source>
        <dbReference type="ARBA" id="ARBA00022475"/>
    </source>
</evidence>
<evidence type="ECO:0000256" key="10">
    <source>
        <dbReference type="ARBA" id="ARBA00022777"/>
    </source>
</evidence>
<dbReference type="EMBL" id="JAHWDF010000023">
    <property type="protein sequence ID" value="MBW2962973.1"/>
    <property type="molecule type" value="Genomic_DNA"/>
</dbReference>
<evidence type="ECO:0000256" key="2">
    <source>
        <dbReference type="ARBA" id="ARBA00007316"/>
    </source>
</evidence>
<keyword evidence="9" id="KW-0547">Nucleotide-binding</keyword>
<evidence type="ECO:0000256" key="14">
    <source>
        <dbReference type="ARBA" id="ARBA00051245"/>
    </source>
</evidence>
<reference evidence="19 20" key="1">
    <citation type="submission" date="2021-07" db="EMBL/GenBank/DDBJ databases">
        <title>Mesonia aestuariivivens sp. nov., isolated from a tidal flat.</title>
        <authorList>
            <person name="Kim Y.-O."/>
            <person name="Yoon J.-H."/>
        </authorList>
    </citation>
    <scope>NUCLEOTIDE SEQUENCE [LARGE SCALE GENOMIC DNA]</scope>
    <source>
        <strain evidence="19 20">JHPTF-M18</strain>
    </source>
</reference>
<sequence length="795" mass="90689">MKEIMEEQQGLQESHAAEGEHIKYLLLKYLRHWPWFIVSVLACILVALIYIKYTTPVYQTASEVKVLKDDEGGVDLSGLSDATTMFNYSKVNLENEIQIFKSKRLHREVIRRLQLHTSFYKASSFGDELIFGEQLPFLVEWLPVSQPVNDKKNEAQALMFETQGVTDTVVRLLHTESGKQLKLNYGDTIKAFNRAFVLHPNLKKKPVEGEATYKFSYQSEAELLNYLAIEITIQQVGDKSDILRLQINGPNTLKNEAIINTLIEVFNEDGVDDKRLVSKRTQDFVEGRLALLVSELDTVESGLVDFKETNDVVTVESSVQDLFTKEATSEAERFRIETQLAIASDFQDLVQKQTAFELLPANLGIENASINELTASYNELIIERNRLLISSTQENPMVRQLSTKLEQLKRNILTSLNAYLGGLQTSYRRLEQREGRYSGELNRLPQKEKELKTILRQQGIKERLYLFLLQKREEAALSYAVASPSIKVVDYAYTPPKAIAPKKQIILLAGFILGLLIPFGILYVKFLLDTRIGDREMLENYLGDIPIIGEIPLLEDSDYKLITQHDQSILAEAFRIVRTNIMGQLRRNGPEQNQVVFVTSSIKGEGKTFSSLNLAKIFASFSKKVLLVGCDLRNPQLHSYFELDKNIPGLSNYLQDDAAELAPYITQSSSNFENLDILFSGSVPPNPAELLSRNERFSQLIKDAKNHYDYIIVDTAPTIYVTDSLLIADNADLTVYMVKQEHTDKRLIDHIKNLKQKKQFPHISVLFNGVKNSSNYGYGYGYHAEKDYPRWMFWK</sequence>
<dbReference type="RefSeq" id="WP_219041256.1">
    <property type="nucleotide sequence ID" value="NZ_JAHWDF010000023.1"/>
</dbReference>
<dbReference type="NCBIfam" id="TIGR01007">
    <property type="entry name" value="eps_fam"/>
    <property type="match status" value="1"/>
</dbReference>
<proteinExistence type="inferred from homology"/>
<dbReference type="EC" id="2.7.10.2" evidence="4"/>
<dbReference type="PANTHER" id="PTHR32309">
    <property type="entry name" value="TYROSINE-PROTEIN KINASE"/>
    <property type="match status" value="1"/>
</dbReference>
<feature type="domain" description="Polysaccharide chain length determinant N-terminal" evidence="16">
    <location>
        <begin position="30"/>
        <end position="112"/>
    </location>
</feature>
<dbReference type="CDD" id="cd05387">
    <property type="entry name" value="BY-kinase"/>
    <property type="match status" value="1"/>
</dbReference>
<dbReference type="InterPro" id="IPR032807">
    <property type="entry name" value="GNVR"/>
</dbReference>
<comment type="caution">
    <text evidence="19">The sequence shown here is derived from an EMBL/GenBank/DDBJ whole genome shotgun (WGS) entry which is preliminary data.</text>
</comment>
<feature type="transmembrane region" description="Helical" evidence="15">
    <location>
        <begin position="505"/>
        <end position="528"/>
    </location>
</feature>
<feature type="transmembrane region" description="Helical" evidence="15">
    <location>
        <begin position="33"/>
        <end position="53"/>
    </location>
</feature>
<feature type="domain" description="Tyrosine-protein kinase G-rich" evidence="18">
    <location>
        <begin position="459"/>
        <end position="525"/>
    </location>
</feature>
<gene>
    <name evidence="19" type="ORF">KW502_14385</name>
</gene>
<keyword evidence="13 15" id="KW-0472">Membrane</keyword>
<dbReference type="PANTHER" id="PTHR32309:SF13">
    <property type="entry name" value="FERRIC ENTEROBACTIN TRANSPORT PROTEIN FEPE"/>
    <property type="match status" value="1"/>
</dbReference>
<dbReference type="InterPro" id="IPR003856">
    <property type="entry name" value="LPS_length_determ_N"/>
</dbReference>
<organism evidence="19 20">
    <name type="scientific">Mesonia aestuariivivens</name>
    <dbReference type="NCBI Taxonomy" id="2796128"/>
    <lineage>
        <taxon>Bacteria</taxon>
        <taxon>Pseudomonadati</taxon>
        <taxon>Bacteroidota</taxon>
        <taxon>Flavobacteriia</taxon>
        <taxon>Flavobacteriales</taxon>
        <taxon>Flavobacteriaceae</taxon>
        <taxon>Mesonia</taxon>
    </lineage>
</organism>
<evidence type="ECO:0000256" key="3">
    <source>
        <dbReference type="ARBA" id="ARBA00008883"/>
    </source>
</evidence>
<keyword evidence="5" id="KW-1003">Cell membrane</keyword>
<evidence type="ECO:0000256" key="13">
    <source>
        <dbReference type="ARBA" id="ARBA00023136"/>
    </source>
</evidence>
<name>A0ABS6W532_9FLAO</name>
<keyword evidence="8 15" id="KW-0812">Transmembrane</keyword>
<evidence type="ECO:0000313" key="19">
    <source>
        <dbReference type="EMBL" id="MBW2962973.1"/>
    </source>
</evidence>
<dbReference type="InterPro" id="IPR025669">
    <property type="entry name" value="AAA_dom"/>
</dbReference>
<dbReference type="InterPro" id="IPR005702">
    <property type="entry name" value="Wzc-like_C"/>
</dbReference>
<evidence type="ECO:0000256" key="1">
    <source>
        <dbReference type="ARBA" id="ARBA00004429"/>
    </source>
</evidence>
<keyword evidence="10" id="KW-0418">Kinase</keyword>
<evidence type="ECO:0000256" key="15">
    <source>
        <dbReference type="SAM" id="Phobius"/>
    </source>
</evidence>
<dbReference type="Proteomes" id="UP000719267">
    <property type="component" value="Unassembled WGS sequence"/>
</dbReference>
<comment type="similarity">
    <text evidence="3">Belongs to the etk/wzc family.</text>
</comment>
<dbReference type="Pfam" id="PF02706">
    <property type="entry name" value="Wzz"/>
    <property type="match status" value="1"/>
</dbReference>
<evidence type="ECO:0000256" key="6">
    <source>
        <dbReference type="ARBA" id="ARBA00022519"/>
    </source>
</evidence>
<comment type="similarity">
    <text evidence="2">Belongs to the CpsD/CapB family.</text>
</comment>
<keyword evidence="20" id="KW-1185">Reference proteome</keyword>
<accession>A0ABS6W532</accession>
<evidence type="ECO:0000256" key="9">
    <source>
        <dbReference type="ARBA" id="ARBA00022741"/>
    </source>
</evidence>
<keyword evidence="6" id="KW-0997">Cell inner membrane</keyword>
<dbReference type="InterPro" id="IPR050445">
    <property type="entry name" value="Bact_polysacc_biosynth/exp"/>
</dbReference>
<comment type="subcellular location">
    <subcellularLocation>
        <location evidence="1">Cell inner membrane</location>
        <topology evidence="1">Multi-pass membrane protein</topology>
    </subcellularLocation>
</comment>
<evidence type="ECO:0000256" key="8">
    <source>
        <dbReference type="ARBA" id="ARBA00022692"/>
    </source>
</evidence>
<dbReference type="GO" id="GO:0004715">
    <property type="term" value="F:non-membrane spanning protein tyrosine kinase activity"/>
    <property type="evidence" value="ECO:0007669"/>
    <property type="project" value="UniProtKB-EC"/>
</dbReference>
<comment type="catalytic activity">
    <reaction evidence="14">
        <text>L-tyrosyl-[protein] + ATP = O-phospho-L-tyrosyl-[protein] + ADP + H(+)</text>
        <dbReference type="Rhea" id="RHEA:10596"/>
        <dbReference type="Rhea" id="RHEA-COMP:10136"/>
        <dbReference type="Rhea" id="RHEA-COMP:20101"/>
        <dbReference type="ChEBI" id="CHEBI:15378"/>
        <dbReference type="ChEBI" id="CHEBI:30616"/>
        <dbReference type="ChEBI" id="CHEBI:46858"/>
        <dbReference type="ChEBI" id="CHEBI:61978"/>
        <dbReference type="ChEBI" id="CHEBI:456216"/>
        <dbReference type="EC" id="2.7.10.2"/>
    </reaction>
</comment>